<dbReference type="AlphaFoldDB" id="A0AA42W9P0"/>
<dbReference type="InterPro" id="IPR011662">
    <property type="entry name" value="Secretin/TonB_short_N"/>
</dbReference>
<keyword evidence="10 16" id="KW-0798">TonB box</keyword>
<feature type="domain" description="Secretin/TonB short N-terminal" evidence="18">
    <location>
        <begin position="65"/>
        <end position="116"/>
    </location>
</feature>
<evidence type="ECO:0000256" key="16">
    <source>
        <dbReference type="RuleBase" id="RU003357"/>
    </source>
</evidence>
<dbReference type="CDD" id="cd01347">
    <property type="entry name" value="ligand_gated_channel"/>
    <property type="match status" value="1"/>
</dbReference>
<dbReference type="SUPFAM" id="SSF56935">
    <property type="entry name" value="Porins"/>
    <property type="match status" value="1"/>
</dbReference>
<dbReference type="RefSeq" id="WP_280025911.1">
    <property type="nucleotide sequence ID" value="NZ_JAOCKG010000001.1"/>
</dbReference>
<evidence type="ECO:0000256" key="8">
    <source>
        <dbReference type="ARBA" id="ARBA00023004"/>
    </source>
</evidence>
<keyword evidence="6 14" id="KW-0812">Transmembrane</keyword>
<dbReference type="PROSITE" id="PS52016">
    <property type="entry name" value="TONB_DEPENDENT_REC_3"/>
    <property type="match status" value="1"/>
</dbReference>
<keyword evidence="13 14" id="KW-0998">Cell outer membrane</keyword>
<sequence>MHPSPPIRRTVLSLAIRSSLLGIALATAVPAMAQSAQSAPAERDYDIAPGALSRVLTQFAAQAGIQVSVEASLTAGRDSPGLRGRQSVQGGLNALLAGTGLEAVNRGGGEYTLRASLTPGVTTLPSVTVTGSATAALQQDGLASDGYRSGTLSSVGALGGMDWQHTPYAFNVVSRELLQNVQAQSPDDVYKISPSTLSQTPQISGWAPMVKIRGFNSYDRAEDGLRRSYGFAASLEDKERVEILNGLSGFLFGAASPGGMVNYVNKRPTAERLNSITVGNYGGSQYYVHGDFGGPVDSNGKVGYRVNLVRQDGDTAVDDQKIDRTLASAALDFNITDRFKLELGASYGDYKMQAPSSYWFFREGAPRPNLDTSKNWSQPWIRDETETRKWMARATYEASDNLTLRVAHIREYQDRPVQYHTMNSVRGPGEYFQLRQKVGPTRTESESWQALADISFGTGPVAHKITMGYYGYTDRQWQTNYFPSTGYLGPYGLDSPTHVAEPVWPSTPSKAMYFSSRVRNDNFMIGDLIRFNEQWSALVGINRSTIQTIDRDANGNATQPDYDRGRNSPNASLIFTPAPWLTTYATYIEGLEQGGIAPEEAVNRLQTMPPMQSKQKELGIKAELGGVLVSGALFDIEKSYEFTNSANVYAQDGIQRHRGGEVSAVGKVTEGWTIMGGATLLHARVEGGANDGQVPINVPKFMAKLYSEYALPFAPGLSVTGGVYHVGKQWATATNTSRLPSYTTFDLGLRYAAKVSGRPLTLRLNVNNLTGKDYWLNSYYLGSPRSVALSAQVQF</sequence>
<evidence type="ECO:0000256" key="17">
    <source>
        <dbReference type="SAM" id="SignalP"/>
    </source>
</evidence>
<dbReference type="InterPro" id="IPR010105">
    <property type="entry name" value="TonB_sidphr_rcpt"/>
</dbReference>
<comment type="subcellular location">
    <subcellularLocation>
        <location evidence="1 14">Cell outer membrane</location>
        <topology evidence="1 14">Multi-pass membrane protein</topology>
    </subcellularLocation>
</comment>
<dbReference type="GO" id="GO:0038023">
    <property type="term" value="F:signaling receptor activity"/>
    <property type="evidence" value="ECO:0007669"/>
    <property type="project" value="InterPro"/>
</dbReference>
<evidence type="ECO:0000256" key="4">
    <source>
        <dbReference type="ARBA" id="ARBA00022452"/>
    </source>
</evidence>
<evidence type="ECO:0000256" key="2">
    <source>
        <dbReference type="ARBA" id="ARBA00009810"/>
    </source>
</evidence>
<dbReference type="Proteomes" id="UP001161276">
    <property type="component" value="Unassembled WGS sequence"/>
</dbReference>
<dbReference type="PANTHER" id="PTHR32552:SF82">
    <property type="entry name" value="FCUA PROTEIN"/>
    <property type="match status" value="1"/>
</dbReference>
<keyword evidence="3 14" id="KW-0813">Transport</keyword>
<evidence type="ECO:0000256" key="9">
    <source>
        <dbReference type="ARBA" id="ARBA00023065"/>
    </source>
</evidence>
<evidence type="ECO:0000256" key="10">
    <source>
        <dbReference type="ARBA" id="ARBA00023077"/>
    </source>
</evidence>
<dbReference type="Pfam" id="PF00593">
    <property type="entry name" value="TonB_dep_Rec_b-barrel"/>
    <property type="match status" value="1"/>
</dbReference>
<dbReference type="Pfam" id="PF07660">
    <property type="entry name" value="STN"/>
    <property type="match status" value="1"/>
</dbReference>
<dbReference type="InterPro" id="IPR012910">
    <property type="entry name" value="Plug_dom"/>
</dbReference>
<keyword evidence="12 19" id="KW-0675">Receptor</keyword>
<reference evidence="19" key="1">
    <citation type="submission" date="2022-09" db="EMBL/GenBank/DDBJ databases">
        <title>Intensive care unit water sources are persistently colonized with multi-drug resistant bacteria and are the site of extensive horizontal gene transfer of antibiotic resistance genes.</title>
        <authorList>
            <person name="Diorio-Toth L."/>
        </authorList>
    </citation>
    <scope>NUCLEOTIDE SEQUENCE</scope>
    <source>
        <strain evidence="19">GD03676</strain>
    </source>
</reference>
<comment type="caution">
    <text evidence="19">The sequence shown here is derived from an EMBL/GenBank/DDBJ whole genome shotgun (WGS) entry which is preliminary data.</text>
</comment>
<dbReference type="InterPro" id="IPR036942">
    <property type="entry name" value="Beta-barrel_TonB_sf"/>
</dbReference>
<dbReference type="GO" id="GO:0015344">
    <property type="term" value="F:siderophore uptake transmembrane transporter activity"/>
    <property type="evidence" value="ECO:0007669"/>
    <property type="project" value="TreeGrafter"/>
</dbReference>
<keyword evidence="9" id="KW-0406">Ion transport</keyword>
<name>A0AA42W9P0_9BURK</name>
<dbReference type="NCBIfam" id="TIGR01783">
    <property type="entry name" value="TonB-siderophor"/>
    <property type="match status" value="1"/>
</dbReference>
<evidence type="ECO:0000256" key="13">
    <source>
        <dbReference type="ARBA" id="ARBA00023237"/>
    </source>
</evidence>
<dbReference type="GO" id="GO:0015891">
    <property type="term" value="P:siderophore transport"/>
    <property type="evidence" value="ECO:0007669"/>
    <property type="project" value="InterPro"/>
</dbReference>
<dbReference type="Gene3D" id="3.55.50.30">
    <property type="match status" value="1"/>
</dbReference>
<evidence type="ECO:0000313" key="20">
    <source>
        <dbReference type="Proteomes" id="UP001161276"/>
    </source>
</evidence>
<evidence type="ECO:0000256" key="5">
    <source>
        <dbReference type="ARBA" id="ARBA00022496"/>
    </source>
</evidence>
<keyword evidence="8" id="KW-0408">Iron</keyword>
<accession>A0AA42W9P0</accession>
<dbReference type="Pfam" id="PF07715">
    <property type="entry name" value="Plug"/>
    <property type="match status" value="1"/>
</dbReference>
<evidence type="ECO:0000256" key="3">
    <source>
        <dbReference type="ARBA" id="ARBA00022448"/>
    </source>
</evidence>
<dbReference type="Gene3D" id="2.170.130.10">
    <property type="entry name" value="TonB-dependent receptor, plug domain"/>
    <property type="match status" value="1"/>
</dbReference>
<dbReference type="PANTHER" id="PTHR32552">
    <property type="entry name" value="FERRICHROME IRON RECEPTOR-RELATED"/>
    <property type="match status" value="1"/>
</dbReference>
<evidence type="ECO:0000256" key="12">
    <source>
        <dbReference type="ARBA" id="ARBA00023170"/>
    </source>
</evidence>
<dbReference type="GO" id="GO:0009279">
    <property type="term" value="C:cell outer membrane"/>
    <property type="evidence" value="ECO:0007669"/>
    <property type="project" value="UniProtKB-SubCell"/>
</dbReference>
<gene>
    <name evidence="19" type="ORF">N5K24_04460</name>
</gene>
<keyword evidence="11 14" id="KW-0472">Membrane</keyword>
<feature type="short sequence motif" description="TonB C-terminal box" evidence="15">
    <location>
        <begin position="778"/>
        <end position="795"/>
    </location>
</feature>
<protein>
    <submittedName>
        <fullName evidence="19">TonB-dependent receptor</fullName>
    </submittedName>
</protein>
<evidence type="ECO:0000313" key="19">
    <source>
        <dbReference type="EMBL" id="MDH2049629.1"/>
    </source>
</evidence>
<evidence type="ECO:0000256" key="6">
    <source>
        <dbReference type="ARBA" id="ARBA00022692"/>
    </source>
</evidence>
<proteinExistence type="inferred from homology"/>
<organism evidence="19 20">
    <name type="scientific">Achromobacter marplatensis</name>
    <dbReference type="NCBI Taxonomy" id="470868"/>
    <lineage>
        <taxon>Bacteria</taxon>
        <taxon>Pseudomonadati</taxon>
        <taxon>Pseudomonadota</taxon>
        <taxon>Betaproteobacteria</taxon>
        <taxon>Burkholderiales</taxon>
        <taxon>Alcaligenaceae</taxon>
        <taxon>Achromobacter</taxon>
    </lineage>
</organism>
<evidence type="ECO:0000259" key="18">
    <source>
        <dbReference type="SMART" id="SM00965"/>
    </source>
</evidence>
<dbReference type="InterPro" id="IPR010917">
    <property type="entry name" value="TonB_rcpt_CS"/>
</dbReference>
<feature type="chain" id="PRO_5041442242" evidence="17">
    <location>
        <begin position="34"/>
        <end position="795"/>
    </location>
</feature>
<keyword evidence="7 17" id="KW-0732">Signal</keyword>
<dbReference type="PROSITE" id="PS01156">
    <property type="entry name" value="TONB_DEPENDENT_REC_2"/>
    <property type="match status" value="1"/>
</dbReference>
<keyword evidence="4 14" id="KW-1134">Transmembrane beta strand</keyword>
<dbReference type="InterPro" id="IPR037066">
    <property type="entry name" value="Plug_dom_sf"/>
</dbReference>
<comment type="similarity">
    <text evidence="2 14 16">Belongs to the TonB-dependent receptor family.</text>
</comment>
<keyword evidence="5" id="KW-0410">Iron transport</keyword>
<dbReference type="Gene3D" id="2.40.170.20">
    <property type="entry name" value="TonB-dependent receptor, beta-barrel domain"/>
    <property type="match status" value="1"/>
</dbReference>
<evidence type="ECO:0000256" key="1">
    <source>
        <dbReference type="ARBA" id="ARBA00004571"/>
    </source>
</evidence>
<dbReference type="InterPro" id="IPR039426">
    <property type="entry name" value="TonB-dep_rcpt-like"/>
</dbReference>
<evidence type="ECO:0000256" key="7">
    <source>
        <dbReference type="ARBA" id="ARBA00022729"/>
    </source>
</evidence>
<dbReference type="EMBL" id="JAOCKG010000001">
    <property type="protein sequence ID" value="MDH2049629.1"/>
    <property type="molecule type" value="Genomic_DNA"/>
</dbReference>
<evidence type="ECO:0000256" key="14">
    <source>
        <dbReference type="PROSITE-ProRule" id="PRU01360"/>
    </source>
</evidence>
<dbReference type="SMART" id="SM00965">
    <property type="entry name" value="STN"/>
    <property type="match status" value="1"/>
</dbReference>
<dbReference type="InterPro" id="IPR000531">
    <property type="entry name" value="Beta-barrel_TonB"/>
</dbReference>
<feature type="signal peptide" evidence="17">
    <location>
        <begin position="1"/>
        <end position="33"/>
    </location>
</feature>
<evidence type="ECO:0000256" key="15">
    <source>
        <dbReference type="PROSITE-ProRule" id="PRU10144"/>
    </source>
</evidence>
<evidence type="ECO:0000256" key="11">
    <source>
        <dbReference type="ARBA" id="ARBA00023136"/>
    </source>
</evidence>